<feature type="compositionally biased region" description="Low complexity" evidence="1">
    <location>
        <begin position="125"/>
        <end position="137"/>
    </location>
</feature>
<accession>A0A381VNA6</accession>
<protein>
    <submittedName>
        <fullName evidence="2">Uncharacterized protein</fullName>
    </submittedName>
</protein>
<feature type="region of interest" description="Disordered" evidence="1">
    <location>
        <begin position="121"/>
        <end position="152"/>
    </location>
</feature>
<sequence length="165" mass="16179">AAGAWVVGGGVVEVEVGTTLDAKTATLVVGDGVLVSGAVVVAPLVLIAASGDGSDVPVVCWTDRSSGSAGTRMMTGDPRVTIVPATGTCSTTMPALPSRPSTCSTTVGEPMVLRTPAANWADFPTTEGTSASTGASANRGCSSRASPHPEARASAITIAATALIP</sequence>
<reference evidence="2" key="1">
    <citation type="submission" date="2018-05" db="EMBL/GenBank/DDBJ databases">
        <authorList>
            <person name="Lanie J.A."/>
            <person name="Ng W.-L."/>
            <person name="Kazmierczak K.M."/>
            <person name="Andrzejewski T.M."/>
            <person name="Davidsen T.M."/>
            <person name="Wayne K.J."/>
            <person name="Tettelin H."/>
            <person name="Glass J.I."/>
            <person name="Rusch D."/>
            <person name="Podicherti R."/>
            <person name="Tsui H.-C.T."/>
            <person name="Winkler M.E."/>
        </authorList>
    </citation>
    <scope>NUCLEOTIDE SEQUENCE</scope>
</reference>
<evidence type="ECO:0000313" key="2">
    <source>
        <dbReference type="EMBL" id="SVA41809.1"/>
    </source>
</evidence>
<organism evidence="2">
    <name type="scientific">marine metagenome</name>
    <dbReference type="NCBI Taxonomy" id="408172"/>
    <lineage>
        <taxon>unclassified sequences</taxon>
        <taxon>metagenomes</taxon>
        <taxon>ecological metagenomes</taxon>
    </lineage>
</organism>
<name>A0A381VNA6_9ZZZZ</name>
<dbReference type="AlphaFoldDB" id="A0A381VNA6"/>
<feature type="non-terminal residue" evidence="2">
    <location>
        <position position="1"/>
    </location>
</feature>
<proteinExistence type="predicted"/>
<gene>
    <name evidence="2" type="ORF">METZ01_LOCUS94663</name>
</gene>
<evidence type="ECO:0000256" key="1">
    <source>
        <dbReference type="SAM" id="MobiDB-lite"/>
    </source>
</evidence>
<dbReference type="EMBL" id="UINC01009319">
    <property type="protein sequence ID" value="SVA41809.1"/>
    <property type="molecule type" value="Genomic_DNA"/>
</dbReference>